<keyword evidence="4" id="KW-0056">Arginine metabolism</keyword>
<dbReference type="GO" id="GO:0019546">
    <property type="term" value="P:L-arginine deiminase pathway"/>
    <property type="evidence" value="ECO:0007669"/>
    <property type="project" value="TreeGrafter"/>
</dbReference>
<dbReference type="Gene3D" id="3.40.1160.10">
    <property type="entry name" value="Acetylglutamate kinase-like"/>
    <property type="match status" value="1"/>
</dbReference>
<organism evidence="11 12">
    <name type="scientific">Petrocella atlantisensis</name>
    <dbReference type="NCBI Taxonomy" id="2173034"/>
    <lineage>
        <taxon>Bacteria</taxon>
        <taxon>Bacillati</taxon>
        <taxon>Bacillota</taxon>
        <taxon>Clostridia</taxon>
        <taxon>Lachnospirales</taxon>
        <taxon>Vallitaleaceae</taxon>
        <taxon>Petrocella</taxon>
    </lineage>
</organism>
<dbReference type="NCBIfam" id="TIGR00746">
    <property type="entry name" value="arcC"/>
    <property type="match status" value="1"/>
</dbReference>
<dbReference type="PANTHER" id="PTHR30409">
    <property type="entry name" value="CARBAMATE KINASE"/>
    <property type="match status" value="1"/>
</dbReference>
<dbReference type="PRINTS" id="PR01469">
    <property type="entry name" value="CARBMTKINASE"/>
</dbReference>
<reference evidence="11 12" key="1">
    <citation type="submission" date="2018-09" db="EMBL/GenBank/DDBJ databases">
        <authorList>
            <person name="Postec A."/>
        </authorList>
    </citation>
    <scope>NUCLEOTIDE SEQUENCE [LARGE SCALE GENOMIC DNA]</scope>
    <source>
        <strain evidence="11">70B-A</strain>
    </source>
</reference>
<gene>
    <name evidence="11" type="primary">yahI</name>
    <name evidence="11" type="ORF">PATL70BA_2735</name>
</gene>
<evidence type="ECO:0000313" key="11">
    <source>
        <dbReference type="EMBL" id="VDN48638.1"/>
    </source>
</evidence>
<evidence type="ECO:0000256" key="9">
    <source>
        <dbReference type="PIRNR" id="PIRNR000723"/>
    </source>
</evidence>
<dbReference type="FunFam" id="3.40.1160.10:FF:000007">
    <property type="entry name" value="Carbamate kinase"/>
    <property type="match status" value="1"/>
</dbReference>
<dbReference type="GO" id="GO:0008804">
    <property type="term" value="F:carbamate kinase activity"/>
    <property type="evidence" value="ECO:0007669"/>
    <property type="project" value="UniProtKB-UniRule"/>
</dbReference>
<dbReference type="OrthoDB" id="9766717at2"/>
<keyword evidence="6 9" id="KW-0418">Kinase</keyword>
<proteinExistence type="inferred from homology"/>
<name>A0A3P7PI86_9FIRM</name>
<evidence type="ECO:0000256" key="8">
    <source>
        <dbReference type="NCBIfam" id="TIGR00746"/>
    </source>
</evidence>
<evidence type="ECO:0000256" key="1">
    <source>
        <dbReference type="ARBA" id="ARBA00005118"/>
    </source>
</evidence>
<evidence type="ECO:0000313" key="12">
    <source>
        <dbReference type="Proteomes" id="UP000279029"/>
    </source>
</evidence>
<evidence type="ECO:0000256" key="2">
    <source>
        <dbReference type="ARBA" id="ARBA00011066"/>
    </source>
</evidence>
<dbReference type="CDD" id="cd04235">
    <property type="entry name" value="AAK_CK"/>
    <property type="match status" value="1"/>
</dbReference>
<keyword evidence="5 9" id="KW-0808">Transferase</keyword>
<dbReference type="GO" id="GO:0005829">
    <property type="term" value="C:cytosol"/>
    <property type="evidence" value="ECO:0007669"/>
    <property type="project" value="TreeGrafter"/>
</dbReference>
<dbReference type="InterPro" id="IPR001048">
    <property type="entry name" value="Asp/Glu/Uridylate_kinase"/>
</dbReference>
<evidence type="ECO:0000256" key="4">
    <source>
        <dbReference type="ARBA" id="ARBA00022503"/>
    </source>
</evidence>
<dbReference type="PANTHER" id="PTHR30409:SF1">
    <property type="entry name" value="CARBAMATE KINASE-RELATED"/>
    <property type="match status" value="1"/>
</dbReference>
<dbReference type="PIRSF" id="PIRSF000723">
    <property type="entry name" value="Carbamate_kin"/>
    <property type="match status" value="1"/>
</dbReference>
<dbReference type="InterPro" id="IPR003964">
    <property type="entry name" value="Carb_kinase"/>
</dbReference>
<dbReference type="EMBL" id="LR130778">
    <property type="protein sequence ID" value="VDN48638.1"/>
    <property type="molecule type" value="Genomic_DNA"/>
</dbReference>
<accession>A0A3P7PI86</accession>
<dbReference type="AlphaFoldDB" id="A0A3P7PI86"/>
<sequence>MDKLAVIAIGGNSLIKDNEHQFIEDQYMAVCETVRHVVDLIELGINVVITHGNGPQVGFIMRRSEIAEEVEHMHPVPLVSCDADTQGAIGYQIQQAMQNEFNKRGLGNKAVTLVTQVEVEPDDPAFLMPSKPIGTFYTEAQIERIISQHPDWHMVKDAGRGYRRVVPSPMPKKIIEREAIETLIHAGFSVVAVGGGGIPVTRDAEGKLVGVNAVIDKDYASSLLATQLGADYFIISTAVDQVYIDYNKPTQKALSVLTLDEVEALKLDNQFAPGSMLPKINAVTDFIKAGGKKAIITSPACLSDAVKGLAGTTIIA</sequence>
<dbReference type="Pfam" id="PF00696">
    <property type="entry name" value="AA_kinase"/>
    <property type="match status" value="1"/>
</dbReference>
<evidence type="ECO:0000256" key="3">
    <source>
        <dbReference type="ARBA" id="ARBA00013070"/>
    </source>
</evidence>
<comment type="similarity">
    <text evidence="2 9">Belongs to the carbamate kinase family.</text>
</comment>
<dbReference type="UniPathway" id="UPA00996">
    <property type="reaction ID" value="UER00366"/>
</dbReference>
<dbReference type="Proteomes" id="UP000279029">
    <property type="component" value="Chromosome"/>
</dbReference>
<evidence type="ECO:0000256" key="6">
    <source>
        <dbReference type="ARBA" id="ARBA00022777"/>
    </source>
</evidence>
<comment type="catalytic activity">
    <reaction evidence="7">
        <text>hydrogencarbonate + NH4(+) + ATP = carbamoyl phosphate + ADP + H2O + H(+)</text>
        <dbReference type="Rhea" id="RHEA:10152"/>
        <dbReference type="ChEBI" id="CHEBI:15377"/>
        <dbReference type="ChEBI" id="CHEBI:15378"/>
        <dbReference type="ChEBI" id="CHEBI:17544"/>
        <dbReference type="ChEBI" id="CHEBI:28938"/>
        <dbReference type="ChEBI" id="CHEBI:30616"/>
        <dbReference type="ChEBI" id="CHEBI:58228"/>
        <dbReference type="ChEBI" id="CHEBI:456216"/>
        <dbReference type="EC" id="2.7.2.2"/>
    </reaction>
</comment>
<keyword evidence="12" id="KW-1185">Reference proteome</keyword>
<dbReference type="SUPFAM" id="SSF53633">
    <property type="entry name" value="Carbamate kinase-like"/>
    <property type="match status" value="1"/>
</dbReference>
<dbReference type="NCBIfam" id="NF009007">
    <property type="entry name" value="PRK12352.1"/>
    <property type="match status" value="1"/>
</dbReference>
<evidence type="ECO:0000259" key="10">
    <source>
        <dbReference type="Pfam" id="PF00696"/>
    </source>
</evidence>
<comment type="pathway">
    <text evidence="1">Metabolic intermediate metabolism; carbamoyl phosphate degradation; CO(2) and NH(3) from carbamoyl phosphate: step 1/1.</text>
</comment>
<dbReference type="InterPro" id="IPR036393">
    <property type="entry name" value="AceGlu_kinase-like_sf"/>
</dbReference>
<evidence type="ECO:0000256" key="5">
    <source>
        <dbReference type="ARBA" id="ARBA00022679"/>
    </source>
</evidence>
<dbReference type="RefSeq" id="WP_125137748.1">
    <property type="nucleotide sequence ID" value="NZ_LR130778.1"/>
</dbReference>
<protein>
    <recommendedName>
        <fullName evidence="3 8">Carbamate kinase</fullName>
    </recommendedName>
</protein>
<feature type="domain" description="Aspartate/glutamate/uridylate kinase" evidence="10">
    <location>
        <begin position="3"/>
        <end position="298"/>
    </location>
</feature>
<evidence type="ECO:0000256" key="7">
    <source>
        <dbReference type="ARBA" id="ARBA00048467"/>
    </source>
</evidence>
<dbReference type="KEGG" id="cbar:PATL70BA_2735"/>